<sequence>MFKRLYVKLLVCLVVILPFQMAASAQETVNDITQLNPIMVERVIAPTSVLEISQLVGSHNGPISIGGGRYSQGGQTACEACLFIDMRQMNRDLKLDLARKQITVEAGISWRAVQEVIDPENLSMRIMQSFSNFTVGGSLSVNAHGRYVGEGPIVRSVDSIKMVLADGSIVMASRTENPQLFFGAIGGYGGLGVIVEATLNLTDNVSVERVAMRMKVKDYKAWFFENIRGSKTAVFHNATLYPNEYKDLNVVTISTTSKPVDIQDRLAPPNPAGSTKRSLIGWLSNGLFGKQVKQYIYDPAIYAEPRVAWRNYEASLDVGSIEPESREKTTYVLQEYFIPVENFDAFVPRLRAILNDRKVNVLNVAIRHALPDQDTLLSWAPTEVFSFVLYYQQGTTEADKQAVGVWTRELIDAALDNGGRYYLPYQIHATREQFLKAYGRAPEYFELKQRVDPSYKFRNKLWEAYYRP</sequence>
<dbReference type="PROSITE" id="PS51387">
    <property type="entry name" value="FAD_PCMH"/>
    <property type="match status" value="1"/>
</dbReference>
<accession>A0ABT5HHH9</accession>
<dbReference type="SUPFAM" id="SSF56176">
    <property type="entry name" value="FAD-binding/transporter-associated domain-like"/>
    <property type="match status" value="1"/>
</dbReference>
<keyword evidence="1" id="KW-0285">Flavoprotein</keyword>
<feature type="domain" description="FAD-binding PCMH-type" evidence="4">
    <location>
        <begin position="35"/>
        <end position="204"/>
    </location>
</feature>
<dbReference type="EMBL" id="JAQQKV010000001">
    <property type="protein sequence ID" value="MDC7675711.1"/>
    <property type="molecule type" value="Genomic_DNA"/>
</dbReference>
<gene>
    <name evidence="5" type="ORF">PQU98_06205</name>
</gene>
<evidence type="ECO:0000313" key="6">
    <source>
        <dbReference type="Proteomes" id="UP001218579"/>
    </source>
</evidence>
<dbReference type="Proteomes" id="UP001218579">
    <property type="component" value="Unassembled WGS sequence"/>
</dbReference>
<dbReference type="InterPro" id="IPR036318">
    <property type="entry name" value="FAD-bd_PCMH-like_sf"/>
</dbReference>
<dbReference type="InterPro" id="IPR016169">
    <property type="entry name" value="FAD-bd_PCMH_sub2"/>
</dbReference>
<dbReference type="InterPro" id="IPR016166">
    <property type="entry name" value="FAD-bd_PCMH"/>
</dbReference>
<keyword evidence="6" id="KW-1185">Reference proteome</keyword>
<organism evidence="5 6">
    <name type="scientific">Asticcacaulis machinosus</name>
    <dbReference type="NCBI Taxonomy" id="2984211"/>
    <lineage>
        <taxon>Bacteria</taxon>
        <taxon>Pseudomonadati</taxon>
        <taxon>Pseudomonadota</taxon>
        <taxon>Alphaproteobacteria</taxon>
        <taxon>Caulobacterales</taxon>
        <taxon>Caulobacteraceae</taxon>
        <taxon>Asticcacaulis</taxon>
    </lineage>
</organism>
<dbReference type="PANTHER" id="PTHR43762">
    <property type="entry name" value="L-GULONOLACTONE OXIDASE"/>
    <property type="match status" value="1"/>
</dbReference>
<evidence type="ECO:0000256" key="3">
    <source>
        <dbReference type="SAM" id="SignalP"/>
    </source>
</evidence>
<feature type="chain" id="PRO_5045486036" evidence="3">
    <location>
        <begin position="26"/>
        <end position="468"/>
    </location>
</feature>
<dbReference type="InterPro" id="IPR006094">
    <property type="entry name" value="Oxid_FAD_bind_N"/>
</dbReference>
<keyword evidence="2" id="KW-0274">FAD</keyword>
<evidence type="ECO:0000259" key="4">
    <source>
        <dbReference type="PROSITE" id="PS51387"/>
    </source>
</evidence>
<evidence type="ECO:0000256" key="2">
    <source>
        <dbReference type="ARBA" id="ARBA00022827"/>
    </source>
</evidence>
<evidence type="ECO:0000256" key="1">
    <source>
        <dbReference type="ARBA" id="ARBA00022630"/>
    </source>
</evidence>
<reference evidence="5 6" key="1">
    <citation type="submission" date="2023-01" db="EMBL/GenBank/DDBJ databases">
        <title>Novel species of the genus Asticcacaulis isolated from rivers.</title>
        <authorList>
            <person name="Lu H."/>
        </authorList>
    </citation>
    <scope>NUCLEOTIDE SEQUENCE [LARGE SCALE GENOMIC DNA]</scope>
    <source>
        <strain evidence="5 6">LKC15W</strain>
    </source>
</reference>
<dbReference type="PANTHER" id="PTHR43762:SF1">
    <property type="entry name" value="D-ARABINONO-1,4-LACTONE OXIDASE"/>
    <property type="match status" value="1"/>
</dbReference>
<comment type="caution">
    <text evidence="5">The sequence shown here is derived from an EMBL/GenBank/DDBJ whole genome shotgun (WGS) entry which is preliminary data.</text>
</comment>
<proteinExistence type="predicted"/>
<dbReference type="InterPro" id="IPR010031">
    <property type="entry name" value="FAD_lactone_oxidase-like"/>
</dbReference>
<dbReference type="RefSeq" id="WP_272744038.1">
    <property type="nucleotide sequence ID" value="NZ_JAQQKV010000001.1"/>
</dbReference>
<keyword evidence="3" id="KW-0732">Signal</keyword>
<protein>
    <submittedName>
        <fullName evidence="5">FAD-binding oxidoreductase</fullName>
    </submittedName>
</protein>
<dbReference type="InterPro" id="IPR016164">
    <property type="entry name" value="FAD-linked_Oxase-like_C"/>
</dbReference>
<feature type="signal peptide" evidence="3">
    <location>
        <begin position="1"/>
        <end position="25"/>
    </location>
</feature>
<name>A0ABT5HHH9_9CAUL</name>
<dbReference type="Pfam" id="PF01565">
    <property type="entry name" value="FAD_binding_4"/>
    <property type="match status" value="1"/>
</dbReference>
<dbReference type="Gene3D" id="3.30.465.10">
    <property type="match status" value="1"/>
</dbReference>
<dbReference type="SUPFAM" id="SSF55103">
    <property type="entry name" value="FAD-linked oxidases, C-terminal domain"/>
    <property type="match status" value="1"/>
</dbReference>
<evidence type="ECO:0000313" key="5">
    <source>
        <dbReference type="EMBL" id="MDC7675711.1"/>
    </source>
</evidence>